<evidence type="ECO:0000313" key="1">
    <source>
        <dbReference type="EMBL" id="TRY58980.1"/>
    </source>
</evidence>
<dbReference type="Proteomes" id="UP000316079">
    <property type="component" value="Unassembled WGS sequence"/>
</dbReference>
<proteinExistence type="predicted"/>
<reference evidence="1 2" key="1">
    <citation type="journal article" date="2019" name="Sci. Data">
        <title>Hybrid genome assembly and annotation of Danionella translucida.</title>
        <authorList>
            <person name="Kadobianskyi M."/>
            <person name="Schulze L."/>
            <person name="Schuelke M."/>
            <person name="Judkewitz B."/>
        </authorList>
    </citation>
    <scope>NUCLEOTIDE SEQUENCE [LARGE SCALE GENOMIC DNA]</scope>
    <source>
        <strain evidence="1 2">Bolton</strain>
    </source>
</reference>
<organism evidence="1 2">
    <name type="scientific">Danionella cerebrum</name>
    <dbReference type="NCBI Taxonomy" id="2873325"/>
    <lineage>
        <taxon>Eukaryota</taxon>
        <taxon>Metazoa</taxon>
        <taxon>Chordata</taxon>
        <taxon>Craniata</taxon>
        <taxon>Vertebrata</taxon>
        <taxon>Euteleostomi</taxon>
        <taxon>Actinopterygii</taxon>
        <taxon>Neopterygii</taxon>
        <taxon>Teleostei</taxon>
        <taxon>Ostariophysi</taxon>
        <taxon>Cypriniformes</taxon>
        <taxon>Danionidae</taxon>
        <taxon>Danioninae</taxon>
        <taxon>Danionella</taxon>
    </lineage>
</organism>
<feature type="non-terminal residue" evidence="1">
    <location>
        <position position="1"/>
    </location>
</feature>
<comment type="caution">
    <text evidence="1">The sequence shown here is derived from an EMBL/GenBank/DDBJ whole genome shotgun (WGS) entry which is preliminary data.</text>
</comment>
<sequence length="172" mass="18814">ACDICGWKHIFAISPPFPNLASLNAFYRTREKKVALLHFGVVSASPDSLGTVPHLQISTSEEFMATQSFELLPSGLVHTDSGLETLLKDILVKWSQLLRTGSVTLFPLFPDSIEDAVFIIPSMHSNDCFKNGTTHNLVKLFRASCVDRSEREPAACYTGSSGGTVLARGKRD</sequence>
<dbReference type="EMBL" id="SRMA01027155">
    <property type="protein sequence ID" value="TRY58980.1"/>
    <property type="molecule type" value="Genomic_DNA"/>
</dbReference>
<keyword evidence="2" id="KW-1185">Reference proteome</keyword>
<gene>
    <name evidence="1" type="ORF">DNTS_030884</name>
</gene>
<protein>
    <submittedName>
        <fullName evidence="1">Uncharacterized protein</fullName>
    </submittedName>
</protein>
<dbReference type="AlphaFoldDB" id="A0A553N0M0"/>
<name>A0A553N0M0_9TELE</name>
<evidence type="ECO:0000313" key="2">
    <source>
        <dbReference type="Proteomes" id="UP000316079"/>
    </source>
</evidence>
<accession>A0A553N0M0</accession>